<dbReference type="Proteomes" id="UP001056384">
    <property type="component" value="Chromosome 1"/>
</dbReference>
<dbReference type="PANTHER" id="PTHR31087">
    <property type="match status" value="1"/>
</dbReference>
<reference evidence="2" key="1">
    <citation type="submission" date="2022-06" db="EMBL/GenBank/DDBJ databases">
        <title>Complete genome sequences of two strains of the flax pathogen Septoria linicola.</title>
        <authorList>
            <person name="Lapalu N."/>
            <person name="Simon A."/>
            <person name="Demenou B."/>
            <person name="Paumier D."/>
            <person name="Guillot M.-P."/>
            <person name="Gout L."/>
            <person name="Valade R."/>
        </authorList>
    </citation>
    <scope>NUCLEOTIDE SEQUENCE</scope>
    <source>
        <strain evidence="2">SE15195</strain>
    </source>
</reference>
<dbReference type="AlphaFoldDB" id="A0A9Q9AEI6"/>
<keyword evidence="3" id="KW-1185">Reference proteome</keyword>
<dbReference type="Gene3D" id="2.40.160.200">
    <property type="entry name" value="LURP1-related"/>
    <property type="match status" value="2"/>
</dbReference>
<accession>A0A9Q9AEI6</accession>
<gene>
    <name evidence="2" type="ORF">Slin15195_G009640</name>
</gene>
<sequence length="232" mass="25285">MATPPALQAFEPHLGPQPASNTLYSPQQVTLILKEKVFSLSGDTFTVQTAEGTNVLQVKGKVASLHARKTFSDMAGEQYFSSILLGVHHWKRSYSFATPMNADVPGIFIGAEILVLAEKKLKLFKTFYGESPAGHNFDIEGHFSFGSSKSTVSFVNAGDKAPIELQVKGDWFDRCASIKLGERTVASVSRSFANAREVFGGKQTYFVTVAPNMDLSLIAAICVGLDERENEK</sequence>
<evidence type="ECO:0000256" key="1">
    <source>
        <dbReference type="ARBA" id="ARBA00005437"/>
    </source>
</evidence>
<dbReference type="SUPFAM" id="SSF54518">
    <property type="entry name" value="Tubby C-terminal domain-like"/>
    <property type="match status" value="2"/>
</dbReference>
<protein>
    <submittedName>
        <fullName evidence="2">Tubby-like protein</fullName>
    </submittedName>
</protein>
<dbReference type="InterPro" id="IPR007612">
    <property type="entry name" value="LOR"/>
</dbReference>
<dbReference type="Pfam" id="PF04525">
    <property type="entry name" value="LOR"/>
    <property type="match status" value="2"/>
</dbReference>
<dbReference type="PANTHER" id="PTHR31087:SF161">
    <property type="entry name" value="TUBBY C 2 FAMILY PROTEIN"/>
    <property type="match status" value="1"/>
</dbReference>
<name>A0A9Q9AEI6_9PEZI</name>
<dbReference type="InterPro" id="IPR038595">
    <property type="entry name" value="LOR_sf"/>
</dbReference>
<evidence type="ECO:0000313" key="2">
    <source>
        <dbReference type="EMBL" id="USW47645.1"/>
    </source>
</evidence>
<evidence type="ECO:0000313" key="3">
    <source>
        <dbReference type="Proteomes" id="UP001056384"/>
    </source>
</evidence>
<organism evidence="2 3">
    <name type="scientific">Septoria linicola</name>
    <dbReference type="NCBI Taxonomy" id="215465"/>
    <lineage>
        <taxon>Eukaryota</taxon>
        <taxon>Fungi</taxon>
        <taxon>Dikarya</taxon>
        <taxon>Ascomycota</taxon>
        <taxon>Pezizomycotina</taxon>
        <taxon>Dothideomycetes</taxon>
        <taxon>Dothideomycetidae</taxon>
        <taxon>Mycosphaerellales</taxon>
        <taxon>Mycosphaerellaceae</taxon>
        <taxon>Septoria</taxon>
    </lineage>
</organism>
<comment type="similarity">
    <text evidence="1">Belongs to the LOR family.</text>
</comment>
<proteinExistence type="inferred from homology"/>
<dbReference type="OrthoDB" id="97518at2759"/>
<dbReference type="EMBL" id="CP099418">
    <property type="protein sequence ID" value="USW47645.1"/>
    <property type="molecule type" value="Genomic_DNA"/>
</dbReference>
<dbReference type="InterPro" id="IPR025659">
    <property type="entry name" value="Tubby-like_C"/>
</dbReference>